<organism evidence="2 3">
    <name type="scientific">Toxocara canis</name>
    <name type="common">Canine roundworm</name>
    <dbReference type="NCBI Taxonomy" id="6265"/>
    <lineage>
        <taxon>Eukaryota</taxon>
        <taxon>Metazoa</taxon>
        <taxon>Ecdysozoa</taxon>
        <taxon>Nematoda</taxon>
        <taxon>Chromadorea</taxon>
        <taxon>Rhabditida</taxon>
        <taxon>Spirurina</taxon>
        <taxon>Ascaridomorpha</taxon>
        <taxon>Ascaridoidea</taxon>
        <taxon>Toxocaridae</taxon>
        <taxon>Toxocara</taxon>
    </lineage>
</organism>
<dbReference type="EMBL" id="UYWY01000569">
    <property type="protein sequence ID" value="VDM25163.1"/>
    <property type="molecule type" value="Genomic_DNA"/>
</dbReference>
<name>A0A183TXH3_TOXCA</name>
<reference evidence="3" key="1">
    <citation type="submission" date="2016-06" db="UniProtKB">
        <authorList>
            <consortium name="WormBaseParasite"/>
        </authorList>
    </citation>
    <scope>IDENTIFICATION</scope>
</reference>
<evidence type="ECO:0000313" key="2">
    <source>
        <dbReference type="Proteomes" id="UP000050794"/>
    </source>
</evidence>
<dbReference type="WBParaSite" id="TCNE_0000094201-mRNA-1">
    <property type="protein sequence ID" value="TCNE_0000094201-mRNA-1"/>
    <property type="gene ID" value="TCNE_0000094201"/>
</dbReference>
<protein>
    <submittedName>
        <fullName evidence="3">Ovule protein</fullName>
    </submittedName>
</protein>
<dbReference type="AlphaFoldDB" id="A0A183TXH3"/>
<accession>A0A183TXH3</accession>
<gene>
    <name evidence="1" type="ORF">TCNE_LOCUS943</name>
</gene>
<evidence type="ECO:0000313" key="3">
    <source>
        <dbReference type="WBParaSite" id="TCNE_0000094201-mRNA-1"/>
    </source>
</evidence>
<dbReference type="Proteomes" id="UP000050794">
    <property type="component" value="Unassembled WGS sequence"/>
</dbReference>
<proteinExistence type="predicted"/>
<keyword evidence="2" id="KW-1185">Reference proteome</keyword>
<evidence type="ECO:0000313" key="1">
    <source>
        <dbReference type="EMBL" id="VDM25163.1"/>
    </source>
</evidence>
<sequence length="116" mass="13542">MLDHSSSSKEPLLLHEHNSIPFWHRVVSLKQNGTVNHAMSSTFNDDEAQQDDQEIDNRSVEHYESGFCEKSSTRCFRGTLTFALRYDFIHRVLMVHVIRANHLPSEVYPFLSFTLY</sequence>
<reference evidence="1 2" key="2">
    <citation type="submission" date="2018-11" db="EMBL/GenBank/DDBJ databases">
        <authorList>
            <consortium name="Pathogen Informatics"/>
        </authorList>
    </citation>
    <scope>NUCLEOTIDE SEQUENCE [LARGE SCALE GENOMIC DNA]</scope>
</reference>